<dbReference type="InParanoid" id="A0A6P8J1Y3"/>
<dbReference type="PANTHER" id="PTHR45641">
    <property type="entry name" value="TETRATRICOPEPTIDE REPEAT PROTEIN (AFU_ORTHOLOGUE AFUA_6G03870)"/>
    <property type="match status" value="1"/>
</dbReference>
<proteinExistence type="predicted"/>
<feature type="transmembrane region" description="Helical" evidence="4">
    <location>
        <begin position="153"/>
        <end position="175"/>
    </location>
</feature>
<gene>
    <name evidence="6" type="primary">LOC116307484</name>
</gene>
<evidence type="ECO:0000256" key="4">
    <source>
        <dbReference type="SAM" id="Phobius"/>
    </source>
</evidence>
<sequence length="909" mass="102377">MYRFSSYLRIPRTRLFSPRVSSRIAHIRGRSLRFSTQSEANISKSSAEEAPKSWRENPNLKYWVLGVSAITGIIYRYVYKEKEKKKLIVKNFPSLPNHKVQARNADLHELEQLHRNKSSSVSFVHLGGHTGSGKTLLAREFAEKLFKDNEKRFCFLPFNLFVGTVSAASLETLLFDVKRFAVAIGCKTKDWLDRVGEGRTFTGLSSDEQLHVIVEAVKEKLRANPHWILILDGLKDEKILGKLFDEEDKSSWGKGTVLITGCNQPNLYYVNSYSVDKGMDRFEASELLQDLSGLPEEKLEGVHTVLNKLSYSPLGIGCAGNYIKSRLNKDPEYTMKQFSDELNSGLLKFAESNKSRDLPKEHKESAYVTASLLVKEYIEKFPHFLHTFDLIGTCSVDWPIPVTLVSLHLRSPEFHLAPVPRSQSVLPSLPEDRNADQQQPKPEEDVQDSFLSIKRIASNLESFTETLKANYDAIKDAFYPPPVDTSPPTDGVFDLMKSCSLVTVERVDPGGVETLRVSPIVHELMSQLFLSTTAPLLETNCLTQAEEKYRNSSWFRRFWQFDPQRSLQEFRNSLGESVETQKFLKDTDNTVEDEMAIDNKRSSVPDLSFLLKDEESIPDLPSYRSIQPQVAVKHYQNHISLVLNTIKGVSSVCSQDVQTRTLARLLKPHLDHILTSNISKSLEPKSRAHALSAVAAINSALGNLQASIPSLERAVEIEEEKFGESSLEVAVTLTRLAEVYSSLENPTKARELLERAIGIYDLQRKKSGEYKKPLEFARTMEALGAVYGTLGFKLRSKEFIERSLSYMQASAPISDDEIERRRFACEVASTLTDLGHAYLSTGDAVSGRKMLELAVTGLKNMYGEEHPEVVRALTVLGTAYTMQGNWQEGKKMRREAGKLQAKIDGLVSL</sequence>
<reference evidence="6" key="1">
    <citation type="submission" date="2025-08" db="UniProtKB">
        <authorList>
            <consortium name="RefSeq"/>
        </authorList>
    </citation>
    <scope>IDENTIFICATION</scope>
    <source>
        <tissue evidence="6">Tentacle</tissue>
    </source>
</reference>
<dbReference type="SUPFAM" id="SSF48452">
    <property type="entry name" value="TPR-like"/>
    <property type="match status" value="1"/>
</dbReference>
<dbReference type="OrthoDB" id="771227at2759"/>
<dbReference type="KEGG" id="aten:116307484"/>
<evidence type="ECO:0000256" key="2">
    <source>
        <dbReference type="ARBA" id="ARBA00022803"/>
    </source>
</evidence>
<dbReference type="SMART" id="SM00028">
    <property type="entry name" value="TPR"/>
    <property type="match status" value="3"/>
</dbReference>
<dbReference type="Gene3D" id="1.25.40.10">
    <property type="entry name" value="Tetratricopeptide repeat domain"/>
    <property type="match status" value="1"/>
</dbReference>
<feature type="region of interest" description="Disordered" evidence="3">
    <location>
        <begin position="423"/>
        <end position="448"/>
    </location>
</feature>
<dbReference type="Proteomes" id="UP000515163">
    <property type="component" value="Unplaced"/>
</dbReference>
<keyword evidence="4" id="KW-0812">Transmembrane</keyword>
<evidence type="ECO:0000313" key="6">
    <source>
        <dbReference type="RefSeq" id="XP_031573612.1"/>
    </source>
</evidence>
<dbReference type="PANTHER" id="PTHR45641:SF19">
    <property type="entry name" value="NEPHROCYSTIN-3"/>
    <property type="match status" value="1"/>
</dbReference>
<keyword evidence="4" id="KW-0472">Membrane</keyword>
<protein>
    <submittedName>
        <fullName evidence="6">Uncharacterized protein LOC116307484</fullName>
    </submittedName>
</protein>
<name>A0A6P8J1Y3_ACTTE</name>
<dbReference type="InterPro" id="IPR027417">
    <property type="entry name" value="P-loop_NTPase"/>
</dbReference>
<evidence type="ECO:0000256" key="1">
    <source>
        <dbReference type="ARBA" id="ARBA00022737"/>
    </source>
</evidence>
<evidence type="ECO:0000256" key="3">
    <source>
        <dbReference type="SAM" id="MobiDB-lite"/>
    </source>
</evidence>
<keyword evidence="5" id="KW-1185">Reference proteome</keyword>
<evidence type="ECO:0000313" key="5">
    <source>
        <dbReference type="Proteomes" id="UP000515163"/>
    </source>
</evidence>
<dbReference type="RefSeq" id="XP_031573612.1">
    <property type="nucleotide sequence ID" value="XM_031717752.1"/>
</dbReference>
<dbReference type="InterPro" id="IPR019734">
    <property type="entry name" value="TPR_rpt"/>
</dbReference>
<dbReference type="Gene3D" id="3.40.50.300">
    <property type="entry name" value="P-loop containing nucleotide triphosphate hydrolases"/>
    <property type="match status" value="1"/>
</dbReference>
<dbReference type="AlphaFoldDB" id="A0A6P8J1Y3"/>
<dbReference type="InterPro" id="IPR011990">
    <property type="entry name" value="TPR-like_helical_dom_sf"/>
</dbReference>
<accession>A0A6P8J1Y3</accession>
<organism evidence="5 6">
    <name type="scientific">Actinia tenebrosa</name>
    <name type="common">Australian red waratah sea anemone</name>
    <dbReference type="NCBI Taxonomy" id="6105"/>
    <lineage>
        <taxon>Eukaryota</taxon>
        <taxon>Metazoa</taxon>
        <taxon>Cnidaria</taxon>
        <taxon>Anthozoa</taxon>
        <taxon>Hexacorallia</taxon>
        <taxon>Actiniaria</taxon>
        <taxon>Actiniidae</taxon>
        <taxon>Actinia</taxon>
    </lineage>
</organism>
<dbReference type="Pfam" id="PF13424">
    <property type="entry name" value="TPR_12"/>
    <property type="match status" value="2"/>
</dbReference>
<dbReference type="GeneID" id="116307484"/>
<keyword evidence="2" id="KW-0802">TPR repeat</keyword>
<keyword evidence="1" id="KW-0677">Repeat</keyword>
<keyword evidence="4" id="KW-1133">Transmembrane helix</keyword>
<dbReference type="SUPFAM" id="SSF52540">
    <property type="entry name" value="P-loop containing nucleoside triphosphate hydrolases"/>
    <property type="match status" value="1"/>
</dbReference>
<feature type="transmembrane region" description="Helical" evidence="4">
    <location>
        <begin position="60"/>
        <end position="78"/>
    </location>
</feature>